<reference evidence="2 3" key="1">
    <citation type="submission" date="2017-06" db="EMBL/GenBank/DDBJ databases">
        <authorList>
            <person name="Kim H.J."/>
            <person name="Triplett B.A."/>
        </authorList>
    </citation>
    <scope>NUCLEOTIDE SEQUENCE [LARGE SCALE GENOMIC DNA]</scope>
    <source>
        <strain evidence="2 3">CGMCC 4.1858</strain>
    </source>
</reference>
<dbReference type="NCBIfam" id="NF047832">
    <property type="entry name" value="caspase_w_EACC1"/>
    <property type="match status" value="1"/>
</dbReference>
<feature type="domain" description="Peptidase C14 caspase" evidence="1">
    <location>
        <begin position="10"/>
        <end position="192"/>
    </location>
</feature>
<name>A0A239B9Z3_9ACTN</name>
<dbReference type="Pfam" id="PF13531">
    <property type="entry name" value="SBP_bac_11"/>
    <property type="match status" value="1"/>
</dbReference>
<dbReference type="GO" id="GO:0004197">
    <property type="term" value="F:cysteine-type endopeptidase activity"/>
    <property type="evidence" value="ECO:0007669"/>
    <property type="project" value="InterPro"/>
</dbReference>
<dbReference type="Gene3D" id="3.40.50.1460">
    <property type="match status" value="1"/>
</dbReference>
<dbReference type="Proteomes" id="UP000198280">
    <property type="component" value="Unassembled WGS sequence"/>
</dbReference>
<evidence type="ECO:0000313" key="2">
    <source>
        <dbReference type="EMBL" id="SNS04766.1"/>
    </source>
</evidence>
<dbReference type="RefSeq" id="WP_089222614.1">
    <property type="nucleotide sequence ID" value="NZ_FZOF01000002.1"/>
</dbReference>
<keyword evidence="3" id="KW-1185">Reference proteome</keyword>
<dbReference type="OrthoDB" id="3542505at2"/>
<dbReference type="InterPro" id="IPR036465">
    <property type="entry name" value="vWFA_dom_sf"/>
</dbReference>
<dbReference type="SUPFAM" id="SSF53300">
    <property type="entry name" value="vWA-like"/>
    <property type="match status" value="1"/>
</dbReference>
<dbReference type="Pfam" id="PF00656">
    <property type="entry name" value="Peptidase_C14"/>
    <property type="match status" value="1"/>
</dbReference>
<accession>A0A239B9Z3</accession>
<dbReference type="InterPro" id="IPR011600">
    <property type="entry name" value="Pept_C14_caspase"/>
</dbReference>
<gene>
    <name evidence="2" type="ORF">SAMN05216252_102492</name>
</gene>
<evidence type="ECO:0000313" key="3">
    <source>
        <dbReference type="Proteomes" id="UP000198280"/>
    </source>
</evidence>
<evidence type="ECO:0000259" key="1">
    <source>
        <dbReference type="Pfam" id="PF00656"/>
    </source>
</evidence>
<dbReference type="Gene3D" id="3.40.50.410">
    <property type="entry name" value="von Willebrand factor, type A domain"/>
    <property type="match status" value="1"/>
</dbReference>
<proteinExistence type="predicted"/>
<dbReference type="AlphaFoldDB" id="A0A239B9Z3"/>
<organism evidence="2 3">
    <name type="scientific">Actinacidiphila glaucinigra</name>
    <dbReference type="NCBI Taxonomy" id="235986"/>
    <lineage>
        <taxon>Bacteria</taxon>
        <taxon>Bacillati</taxon>
        <taxon>Actinomycetota</taxon>
        <taxon>Actinomycetes</taxon>
        <taxon>Kitasatosporales</taxon>
        <taxon>Streptomycetaceae</taxon>
        <taxon>Actinacidiphila</taxon>
    </lineage>
</organism>
<dbReference type="EMBL" id="FZOF01000002">
    <property type="protein sequence ID" value="SNS04766.1"/>
    <property type="molecule type" value="Genomic_DNA"/>
</dbReference>
<dbReference type="GO" id="GO:0006508">
    <property type="term" value="P:proteolysis"/>
    <property type="evidence" value="ECO:0007669"/>
    <property type="project" value="InterPro"/>
</dbReference>
<protein>
    <submittedName>
        <fullName evidence="2">Caspase domain-containing protein</fullName>
    </submittedName>
</protein>
<dbReference type="SUPFAM" id="SSF52129">
    <property type="entry name" value="Caspase-like"/>
    <property type="match status" value="1"/>
</dbReference>
<sequence>MPYEPFASRSRAVLIGVSQYEHARDFSNIPSARANVARLRAALVAGNLGRFIPRTVETLTEPRTRDRALRLIGTAAAQAQDLLLVHFTGHGYVDLGTGEPELYLMTRESTKDGARLDGIPYRDLLKLLASSRAERVVLVLDCCYSGNAGLVPLPERPFSLITSSAVGSRIHKGDGIDPTPFTGALVRVLSEGTDPYDPVTVQRLGVRLHELAGEYAATLDERVDYDPWFPTERSSNSAGDTVLSQARLAPRPARGARGLAPLRRLAQYAGFTWTWTAGPHQPLWHRAVGVGTALALLAGGVTGWTWAHRPAPLCPAPLELRVLTSPETRAALTSVLDAFQDSEAPGTTASLGGRPEGCGQINTTVYAAPSDRTIAAFRASAAWAEPERACEDGADCALPLRDVGPHPDVWIPAAGTALTQVVAETRRPESVVALGRPATLAHSPAVVAATTSLEGVGRTGSTAQQLVDAAHAQDVVVRSAEPHSSDAALDQLLHLRPGTRVTTDAVPPADDRALACSARTWLVERRGTQQALLTAESTLAGLVTPALESRPPCLGNQSDPYTAYYPADVPPLDLTLVPVTWETGRADRADRAEAVRRLAGWLGSGPGQRALAAQGFRTDVSGTDAAGDTPLDSAVFVADPPAGGEPATRADIEAALRDHGGAAGTRRDVLFAVDVSSSSYSGANVPAVRSVLARASGYRYGIAAVPGRTLLPIGSNDAAARDAAIRALAPVERDAPVAAALRRWSRTLADSPGALIVLITDDEDSAREDPPDVDVPVLVVSLESYGCSLRFNKAVTEGGGACLAATQDLPNRVAETITRLTSGGS</sequence>
<dbReference type="InterPro" id="IPR029030">
    <property type="entry name" value="Caspase-like_dom_sf"/>
</dbReference>